<gene>
    <name evidence="2" type="ORF">L2Y54_06520</name>
</gene>
<dbReference type="Proteomes" id="UP001054801">
    <property type="component" value="Chromosome"/>
</dbReference>
<proteinExistence type="predicted"/>
<keyword evidence="3" id="KW-1185">Reference proteome</keyword>
<accession>A0ABY3T4L1</accession>
<feature type="chain" id="PRO_5046210444" evidence="1">
    <location>
        <begin position="20"/>
        <end position="63"/>
    </location>
</feature>
<protein>
    <submittedName>
        <fullName evidence="2">Uncharacterized protein</fullName>
    </submittedName>
</protein>
<dbReference type="RefSeq" id="WP_236500994.1">
    <property type="nucleotide sequence ID" value="NZ_CP091244.1"/>
</dbReference>
<evidence type="ECO:0000313" key="2">
    <source>
        <dbReference type="EMBL" id="UJS25691.1"/>
    </source>
</evidence>
<sequence>MFKFAVTLTLSLTVFAAVASSDQLTSAPVAKNSIQVIVQNEAIAPGLCRLHFENASTKDVACK</sequence>
<organism evidence="2 3">
    <name type="scientific">Thiothrix winogradskyi</name>
    <dbReference type="NCBI Taxonomy" id="96472"/>
    <lineage>
        <taxon>Bacteria</taxon>
        <taxon>Pseudomonadati</taxon>
        <taxon>Pseudomonadota</taxon>
        <taxon>Gammaproteobacteria</taxon>
        <taxon>Thiotrichales</taxon>
        <taxon>Thiotrichaceae</taxon>
        <taxon>Thiothrix</taxon>
    </lineage>
</organism>
<evidence type="ECO:0000256" key="1">
    <source>
        <dbReference type="SAM" id="SignalP"/>
    </source>
</evidence>
<reference evidence="2" key="1">
    <citation type="journal article" date="2022" name="Microorganisms">
        <title>Two New Species of Filamentous Sulfur Bacteria of the Genus Thiothrix, Thiothrix winogradskyi sp. nov. and 'Candidatus Thiothrix sulfatifontis' sp. nov.</title>
        <authorList>
            <person name="Ravin N.V."/>
            <person name="Rossetti S."/>
            <person name="Beletsky A.V."/>
            <person name="Kadnikov V.V."/>
            <person name="Rudenko T.S."/>
            <person name="Smolyakov D.D."/>
            <person name="Moskvitina M.I."/>
            <person name="Gureeva M.V."/>
            <person name="Mardanov A.V."/>
            <person name="Grabovich M.Y."/>
        </authorList>
    </citation>
    <scope>NUCLEOTIDE SEQUENCE</scope>
    <source>
        <strain evidence="2">CT3</strain>
    </source>
</reference>
<evidence type="ECO:0000313" key="3">
    <source>
        <dbReference type="Proteomes" id="UP001054801"/>
    </source>
</evidence>
<keyword evidence="1" id="KW-0732">Signal</keyword>
<feature type="signal peptide" evidence="1">
    <location>
        <begin position="1"/>
        <end position="19"/>
    </location>
</feature>
<dbReference type="EMBL" id="CP091244">
    <property type="protein sequence ID" value="UJS25691.1"/>
    <property type="molecule type" value="Genomic_DNA"/>
</dbReference>
<name>A0ABY3T4L1_9GAMM</name>